<dbReference type="AlphaFoldDB" id="A0A4C1UPA8"/>
<gene>
    <name evidence="2" type="ORF">EVAR_76264_1</name>
</gene>
<evidence type="ECO:0000313" key="2">
    <source>
        <dbReference type="EMBL" id="GBP28169.1"/>
    </source>
</evidence>
<proteinExistence type="predicted"/>
<sequence>MTQLFGCGGVARSALCGLRARPSTRTHRVTATRNQSPDYLDFVMDHNDFETVTSETCFPESDVTMYTEIDKRDTSVVRVRGGGGSAPVSRRAPTAPGYIKPTIRA</sequence>
<keyword evidence="3" id="KW-1185">Reference proteome</keyword>
<evidence type="ECO:0000313" key="3">
    <source>
        <dbReference type="Proteomes" id="UP000299102"/>
    </source>
</evidence>
<feature type="region of interest" description="Disordered" evidence="1">
    <location>
        <begin position="78"/>
        <end position="105"/>
    </location>
</feature>
<comment type="caution">
    <text evidence="2">The sequence shown here is derived from an EMBL/GenBank/DDBJ whole genome shotgun (WGS) entry which is preliminary data.</text>
</comment>
<name>A0A4C1UPA8_EUMVA</name>
<organism evidence="2 3">
    <name type="scientific">Eumeta variegata</name>
    <name type="common">Bagworm moth</name>
    <name type="synonym">Eumeta japonica</name>
    <dbReference type="NCBI Taxonomy" id="151549"/>
    <lineage>
        <taxon>Eukaryota</taxon>
        <taxon>Metazoa</taxon>
        <taxon>Ecdysozoa</taxon>
        <taxon>Arthropoda</taxon>
        <taxon>Hexapoda</taxon>
        <taxon>Insecta</taxon>
        <taxon>Pterygota</taxon>
        <taxon>Neoptera</taxon>
        <taxon>Endopterygota</taxon>
        <taxon>Lepidoptera</taxon>
        <taxon>Glossata</taxon>
        <taxon>Ditrysia</taxon>
        <taxon>Tineoidea</taxon>
        <taxon>Psychidae</taxon>
        <taxon>Oiketicinae</taxon>
        <taxon>Eumeta</taxon>
    </lineage>
</organism>
<dbReference type="EMBL" id="BGZK01000203">
    <property type="protein sequence ID" value="GBP28169.1"/>
    <property type="molecule type" value="Genomic_DNA"/>
</dbReference>
<protein>
    <submittedName>
        <fullName evidence="2">Uncharacterized protein</fullName>
    </submittedName>
</protein>
<dbReference type="Proteomes" id="UP000299102">
    <property type="component" value="Unassembled WGS sequence"/>
</dbReference>
<accession>A0A4C1UPA8</accession>
<evidence type="ECO:0000256" key="1">
    <source>
        <dbReference type="SAM" id="MobiDB-lite"/>
    </source>
</evidence>
<reference evidence="2 3" key="1">
    <citation type="journal article" date="2019" name="Commun. Biol.">
        <title>The bagworm genome reveals a unique fibroin gene that provides high tensile strength.</title>
        <authorList>
            <person name="Kono N."/>
            <person name="Nakamura H."/>
            <person name="Ohtoshi R."/>
            <person name="Tomita M."/>
            <person name="Numata K."/>
            <person name="Arakawa K."/>
        </authorList>
    </citation>
    <scope>NUCLEOTIDE SEQUENCE [LARGE SCALE GENOMIC DNA]</scope>
</reference>